<dbReference type="InterPro" id="IPR000719">
    <property type="entry name" value="Prot_kinase_dom"/>
</dbReference>
<evidence type="ECO:0000259" key="1">
    <source>
        <dbReference type="PROSITE" id="PS50011"/>
    </source>
</evidence>
<dbReference type="GO" id="GO:0044773">
    <property type="term" value="P:mitotic DNA damage checkpoint signaling"/>
    <property type="evidence" value="ECO:0007669"/>
    <property type="project" value="TreeGrafter"/>
</dbReference>
<dbReference type="InterPro" id="IPR008271">
    <property type="entry name" value="Ser/Thr_kinase_AS"/>
</dbReference>
<proteinExistence type="predicted"/>
<dbReference type="RefSeq" id="XP_028483608.1">
    <property type="nucleotide sequence ID" value="XM_028627258.1"/>
</dbReference>
<dbReference type="GO" id="GO:0004674">
    <property type="term" value="F:protein serine/threonine kinase activity"/>
    <property type="evidence" value="ECO:0007669"/>
    <property type="project" value="TreeGrafter"/>
</dbReference>
<feature type="domain" description="Protein kinase" evidence="1">
    <location>
        <begin position="1"/>
        <end position="361"/>
    </location>
</feature>
<dbReference type="Gene3D" id="1.10.510.10">
    <property type="entry name" value="Transferase(Phosphotransferase) domain 1"/>
    <property type="match status" value="1"/>
</dbReference>
<comment type="caution">
    <text evidence="2">The sequence shown here is derived from an EMBL/GenBank/DDBJ whole genome shotgun (WGS) entry which is preliminary data.</text>
</comment>
<dbReference type="PANTHER" id="PTHR44167">
    <property type="entry name" value="OVARIAN-SPECIFIC SERINE/THREONINE-PROTEIN KINASE LOK-RELATED"/>
    <property type="match status" value="1"/>
</dbReference>
<dbReference type="GO" id="GO:0005634">
    <property type="term" value="C:nucleus"/>
    <property type="evidence" value="ECO:0007669"/>
    <property type="project" value="TreeGrafter"/>
</dbReference>
<dbReference type="Proteomes" id="UP000283841">
    <property type="component" value="Unassembled WGS sequence"/>
</dbReference>
<dbReference type="EMBL" id="RCNU01000008">
    <property type="protein sequence ID" value="RWQ93963.1"/>
    <property type="molecule type" value="Genomic_DNA"/>
</dbReference>
<dbReference type="STRING" id="264951.A0A443HQ41"/>
<name>A0A443HQ41_BYSSP</name>
<protein>
    <submittedName>
        <fullName evidence="2">Kinase-like domain-containing protein</fullName>
    </submittedName>
</protein>
<dbReference type="VEuPathDB" id="FungiDB:C8Q69DRAFT_311227"/>
<dbReference type="PROSITE" id="PS00108">
    <property type="entry name" value="PROTEIN_KINASE_ST"/>
    <property type="match status" value="1"/>
</dbReference>
<dbReference type="GO" id="GO:0005524">
    <property type="term" value="F:ATP binding"/>
    <property type="evidence" value="ECO:0007669"/>
    <property type="project" value="InterPro"/>
</dbReference>
<keyword evidence="3" id="KW-1185">Reference proteome</keyword>
<dbReference type="Pfam" id="PF00069">
    <property type="entry name" value="Pkinase"/>
    <property type="match status" value="1"/>
</dbReference>
<keyword evidence="2" id="KW-0418">Kinase</keyword>
<dbReference type="SUPFAM" id="SSF56112">
    <property type="entry name" value="Protein kinase-like (PK-like)"/>
    <property type="match status" value="1"/>
</dbReference>
<organism evidence="2 3">
    <name type="scientific">Byssochlamys spectabilis</name>
    <name type="common">Paecilomyces variotii</name>
    <dbReference type="NCBI Taxonomy" id="264951"/>
    <lineage>
        <taxon>Eukaryota</taxon>
        <taxon>Fungi</taxon>
        <taxon>Dikarya</taxon>
        <taxon>Ascomycota</taxon>
        <taxon>Pezizomycotina</taxon>
        <taxon>Eurotiomycetes</taxon>
        <taxon>Eurotiomycetidae</taxon>
        <taxon>Eurotiales</taxon>
        <taxon>Thermoascaceae</taxon>
        <taxon>Paecilomyces</taxon>
    </lineage>
</organism>
<gene>
    <name evidence="2" type="ORF">C8Q69DRAFT_311227</name>
</gene>
<evidence type="ECO:0000313" key="3">
    <source>
        <dbReference type="Proteomes" id="UP000283841"/>
    </source>
</evidence>
<dbReference type="PROSITE" id="PS50011">
    <property type="entry name" value="PROTEIN_KINASE_DOM"/>
    <property type="match status" value="1"/>
</dbReference>
<evidence type="ECO:0000313" key="2">
    <source>
        <dbReference type="EMBL" id="RWQ93963.1"/>
    </source>
</evidence>
<dbReference type="InterPro" id="IPR011009">
    <property type="entry name" value="Kinase-like_dom_sf"/>
</dbReference>
<dbReference type="SMART" id="SM00220">
    <property type="entry name" value="S_TKc"/>
    <property type="match status" value="1"/>
</dbReference>
<dbReference type="GeneID" id="39596535"/>
<dbReference type="AlphaFoldDB" id="A0A443HQ41"/>
<keyword evidence="2" id="KW-0808">Transferase</keyword>
<dbReference type="PANTHER" id="PTHR44167:SF30">
    <property type="entry name" value="PHOSPHORYLASE KINASE"/>
    <property type="match status" value="1"/>
</dbReference>
<sequence length="364" mass="41504">MLPKGSLFLLAVRSFRNRAYFNLMTPKLSNCKSTLPKTTLQQRRVNTMSTTPVNPQGYIGQSGRNYKIEGVLRKETSPLLQVYLASDGNQKFILKYIQPANLTDLQGINNRLLRSGASHVRLAQDTIPERSIFVFEYFADHLLHLAREDLPLDVKKRILKDTLRGIAELHDQDIVHTDIKADNVFIDWKRDQDGITIERVHLGDLEDAAYIPPGSHMIGKQPGNWMWRSPEAHAGGSVNKPSDIFSFALVCIYAMHKRVIFAVGEDELEEGVERLAIVIERQLSYFADEDGLKEFLKLLGDSPWVDVFQVTWNGFSENNPRRPFSLWDGVDDDFKSLICGMTNFDAERRITAREALAHKWFEGV</sequence>
<accession>A0A443HQ41</accession>
<reference evidence="2 3" key="1">
    <citation type="journal article" date="2018" name="Front. Microbiol.">
        <title>Genomic and genetic insights into a cosmopolitan fungus, Paecilomyces variotii (Eurotiales).</title>
        <authorList>
            <person name="Urquhart A.S."/>
            <person name="Mondo S.J."/>
            <person name="Makela M.R."/>
            <person name="Hane J.K."/>
            <person name="Wiebenga A."/>
            <person name="He G."/>
            <person name="Mihaltcheva S."/>
            <person name="Pangilinan J."/>
            <person name="Lipzen A."/>
            <person name="Barry K."/>
            <person name="de Vries R.P."/>
            <person name="Grigoriev I.V."/>
            <person name="Idnurm A."/>
        </authorList>
    </citation>
    <scope>NUCLEOTIDE SEQUENCE [LARGE SCALE GENOMIC DNA]</scope>
    <source>
        <strain evidence="2 3">CBS 101075</strain>
    </source>
</reference>